<dbReference type="EMBL" id="MK072490">
    <property type="protein sequence ID" value="AYV85931.1"/>
    <property type="molecule type" value="Genomic_DNA"/>
</dbReference>
<accession>A0A3G5AI02</accession>
<organism evidence="1">
    <name type="scientific">Solivirus sp</name>
    <dbReference type="NCBI Taxonomy" id="2487772"/>
    <lineage>
        <taxon>Viruses</taxon>
        <taxon>Pithoviruses</taxon>
    </lineage>
</organism>
<protein>
    <submittedName>
        <fullName evidence="1">Uncharacterized protein</fullName>
    </submittedName>
</protein>
<evidence type="ECO:0000313" key="1">
    <source>
        <dbReference type="EMBL" id="AYV85931.1"/>
    </source>
</evidence>
<proteinExistence type="predicted"/>
<gene>
    <name evidence="1" type="ORF">Solivirus2_2</name>
</gene>
<sequence>MRTEVSNGEVIDKLSILEIKKSRITDEQKLKLIQEEIDSIRIVISDYEVKNSRIDSRSYNILKYVNEQIWWLSDKVREMKPEEKKSYAEIMHRIFKLNEMRYALKKKFDASSLIKEQKSYSSKPFVIRLPKDSSSIERVLGIIEFYSIVSDCKLLDSDEELNRALLPEEYLDLSKESLNEILRDLPEEIFHCHDLWSSFDSRSEETINFIVSGMLGDMIHSMYIPLLHYLKTGKKANIYITSDSKYGGEEFTMGVERTYADTKPLFLAQNYVASYSILDKEPKSYINLSAWRKSPFVYRTEWSFYLAQFYGLPRYPIATFNLPITVEYNDLVCIHMALPKRLHLKQVVDFPLEKIIKQNKCLFVSCNGAEYAHFASIYGEIIPCVLCSSLMEIATYISSCKFFIGNQSSPFAMAYSFRKPCLGSLTDPVFYSNHDMYPELFWWNSPERNYMRGIEKYIVYSI</sequence>
<reference evidence="1" key="1">
    <citation type="submission" date="2018-10" db="EMBL/GenBank/DDBJ databases">
        <title>Hidden diversity of soil giant viruses.</title>
        <authorList>
            <person name="Schulz F."/>
            <person name="Alteio L."/>
            <person name="Goudeau D."/>
            <person name="Ryan E.M."/>
            <person name="Malmstrom R.R."/>
            <person name="Blanchard J."/>
            <person name="Woyke T."/>
        </authorList>
    </citation>
    <scope>NUCLEOTIDE SEQUENCE</scope>
    <source>
        <strain evidence="1">SOV1</strain>
    </source>
</reference>
<name>A0A3G5AI02_9VIRU</name>